<dbReference type="Gene3D" id="3.30.920.90">
    <property type="match status" value="1"/>
</dbReference>
<comment type="caution">
    <text evidence="4">The sequence shown here is derived from an EMBL/GenBank/DDBJ whole genome shotgun (WGS) entry which is preliminary data.</text>
</comment>
<feature type="domain" description="HNH nuclease" evidence="3">
    <location>
        <begin position="287"/>
        <end position="328"/>
    </location>
</feature>
<dbReference type="InterPro" id="IPR003615">
    <property type="entry name" value="HNH_nuc"/>
</dbReference>
<accession>A0AAW3ETE7</accession>
<name>A0AAW3ETE7_BURGA</name>
<feature type="region of interest" description="Disordered" evidence="1">
    <location>
        <begin position="212"/>
        <end position="256"/>
    </location>
</feature>
<reference evidence="4 5" key="1">
    <citation type="submission" date="2014-04" db="EMBL/GenBank/DDBJ databases">
        <authorList>
            <person name="Bishop-Lilly K.A."/>
            <person name="Broomall S.M."/>
            <person name="Chain P.S."/>
            <person name="Chertkov O."/>
            <person name="Coyne S.R."/>
            <person name="Daligault H.E."/>
            <person name="Davenport K.W."/>
            <person name="Erkkila T."/>
            <person name="Frey K.G."/>
            <person name="Gibbons H.S."/>
            <person name="Gu W."/>
            <person name="Jaissle J."/>
            <person name="Johnson S.L."/>
            <person name="Koroleva G.I."/>
            <person name="Ladner J.T."/>
            <person name="Lo C.-C."/>
            <person name="Minogue T.D."/>
            <person name="Munk C."/>
            <person name="Palacios G.F."/>
            <person name="Redden C.L."/>
            <person name="Rosenzweig C.N."/>
            <person name="Scholz M.B."/>
            <person name="Teshima H."/>
            <person name="Xu Y."/>
        </authorList>
    </citation>
    <scope>NUCLEOTIDE SEQUENCE [LARGE SCALE GENOMIC DNA]</scope>
    <source>
        <strain evidence="5">gladioli</strain>
    </source>
</reference>
<dbReference type="Pfam" id="PF13391">
    <property type="entry name" value="HNH_2"/>
    <property type="match status" value="1"/>
</dbReference>
<dbReference type="EMBL" id="JPGG01000017">
    <property type="protein sequence ID" value="KGC11340.1"/>
    <property type="molecule type" value="Genomic_DNA"/>
</dbReference>
<keyword evidence="4" id="KW-0540">Nuclease</keyword>
<evidence type="ECO:0000313" key="5">
    <source>
        <dbReference type="Proteomes" id="UP000029590"/>
    </source>
</evidence>
<evidence type="ECO:0000313" key="4">
    <source>
        <dbReference type="EMBL" id="KGC11340.1"/>
    </source>
</evidence>
<feature type="domain" description="Type IV methyl-directed restriction enzyme EcoKMcrB subunit DNA-binding" evidence="2">
    <location>
        <begin position="27"/>
        <end position="194"/>
    </location>
</feature>
<dbReference type="Proteomes" id="UP000029590">
    <property type="component" value="Unassembled WGS sequence"/>
</dbReference>
<evidence type="ECO:0000259" key="2">
    <source>
        <dbReference type="Pfam" id="PF12102"/>
    </source>
</evidence>
<dbReference type="KEGG" id="bgo:BM43_166"/>
<evidence type="ECO:0000259" key="3">
    <source>
        <dbReference type="Pfam" id="PF13391"/>
    </source>
</evidence>
<gene>
    <name evidence="4" type="ORF">DM48_7159</name>
</gene>
<keyword evidence="4" id="KW-0378">Hydrolase</keyword>
<keyword evidence="4" id="KW-0255">Endonuclease</keyword>
<dbReference type="Pfam" id="PF12102">
    <property type="entry name" value="MrcB_N"/>
    <property type="match status" value="1"/>
</dbReference>
<sequence length="372" mass="40948">MEQLKVVLDNYLSSRALNSRAFAPSTPEQHAIAVEIPTFFASAVAALGFNLDHYKIEGSYGAGNMSMCPWVGVFDKRITSTAQQGYYIVLLFAEDMKSCCLSLNQGFTSYTQVYAANRIARRKAGETARRALDYIDSPVHAVRGKIDLAASGGLGRGYEDCAILSFRYIASNLPSFQQIIDDLHVLLTAYSKLYEKCGVGLHELMPATESDFQEDANEAARRASEIGTESIETDGPEPVPPAPMPIVGSSPRYKRNPRKSASAFRAAGFKCEVDSSHITFTSRSTSNQYVEAHHLVPMKHQRDSSYSLDVKANIIALCPTCHRLLHYGHAKDKKQILLALFAKRRDALVSKGIDVTFPLLTAMYSGDISDDD</sequence>
<dbReference type="AlphaFoldDB" id="A0AAW3ETE7"/>
<evidence type="ECO:0000256" key="1">
    <source>
        <dbReference type="SAM" id="MobiDB-lite"/>
    </source>
</evidence>
<protein>
    <submittedName>
        <fullName evidence="4">HNH endonuclease family protein</fullName>
    </submittedName>
</protein>
<dbReference type="GO" id="GO:0004519">
    <property type="term" value="F:endonuclease activity"/>
    <property type="evidence" value="ECO:0007669"/>
    <property type="project" value="UniProtKB-KW"/>
</dbReference>
<dbReference type="CDD" id="cd00085">
    <property type="entry name" value="HNHc"/>
    <property type="match status" value="1"/>
</dbReference>
<dbReference type="InterPro" id="IPR021961">
    <property type="entry name" value="McrB_DNA-bd"/>
</dbReference>
<proteinExistence type="predicted"/>
<organism evidence="4 5">
    <name type="scientific">Burkholderia gladioli</name>
    <name type="common">Pseudomonas marginata</name>
    <name type="synonym">Phytomonas marginata</name>
    <dbReference type="NCBI Taxonomy" id="28095"/>
    <lineage>
        <taxon>Bacteria</taxon>
        <taxon>Pseudomonadati</taxon>
        <taxon>Pseudomonadota</taxon>
        <taxon>Betaproteobacteria</taxon>
        <taxon>Burkholderiales</taxon>
        <taxon>Burkholderiaceae</taxon>
        <taxon>Burkholderia</taxon>
    </lineage>
</organism>
<dbReference type="RefSeq" id="WP_080742221.1">
    <property type="nucleotide sequence ID" value="NZ_CADEVY010000006.1"/>
</dbReference>